<evidence type="ECO:0000256" key="5">
    <source>
        <dbReference type="ARBA" id="ARBA00023002"/>
    </source>
</evidence>
<dbReference type="InterPro" id="IPR002539">
    <property type="entry name" value="MaoC-like_dom"/>
</dbReference>
<feature type="domain" description="Peroxisomal multifunctional enzyme type 2-like N-terminal" evidence="11">
    <location>
        <begin position="90"/>
        <end position="194"/>
    </location>
</feature>
<evidence type="ECO:0000256" key="8">
    <source>
        <dbReference type="ARBA" id="ARBA00023239"/>
    </source>
</evidence>
<evidence type="ECO:0008006" key="14">
    <source>
        <dbReference type="Google" id="ProtNLM"/>
    </source>
</evidence>
<evidence type="ECO:0000256" key="4">
    <source>
        <dbReference type="ARBA" id="ARBA00022832"/>
    </source>
</evidence>
<protein>
    <recommendedName>
        <fullName evidence="14">MaoC-like domain-containing protein</fullName>
    </recommendedName>
</protein>
<keyword evidence="4" id="KW-0276">Fatty acid metabolism</keyword>
<comment type="similarity">
    <text evidence="3">Belongs to the short-chain dehydrogenases/reductases (SDR) family.</text>
</comment>
<dbReference type="GO" id="GO:0016829">
    <property type="term" value="F:lyase activity"/>
    <property type="evidence" value="ECO:0007669"/>
    <property type="project" value="UniProtKB-KW"/>
</dbReference>
<evidence type="ECO:0000256" key="9">
    <source>
        <dbReference type="SAM" id="MobiDB-lite"/>
    </source>
</evidence>
<evidence type="ECO:0000313" key="13">
    <source>
        <dbReference type="Proteomes" id="UP000663827"/>
    </source>
</evidence>
<dbReference type="EMBL" id="CAJNJQ010001657">
    <property type="protein sequence ID" value="CAE7145677.1"/>
    <property type="molecule type" value="Genomic_DNA"/>
</dbReference>
<keyword evidence="6" id="KW-0443">Lipid metabolism</keyword>
<feature type="region of interest" description="Disordered" evidence="9">
    <location>
        <begin position="202"/>
        <end position="222"/>
    </location>
</feature>
<evidence type="ECO:0000259" key="11">
    <source>
        <dbReference type="Pfam" id="PF22622"/>
    </source>
</evidence>
<dbReference type="SUPFAM" id="SSF54637">
    <property type="entry name" value="Thioesterase/thiol ester dehydrase-isomerase"/>
    <property type="match status" value="2"/>
</dbReference>
<dbReference type="GO" id="GO:0005777">
    <property type="term" value="C:peroxisome"/>
    <property type="evidence" value="ECO:0007669"/>
    <property type="project" value="UniProtKB-SubCell"/>
</dbReference>
<dbReference type="InterPro" id="IPR029069">
    <property type="entry name" value="HotDog_dom_sf"/>
</dbReference>
<dbReference type="InterPro" id="IPR051687">
    <property type="entry name" value="Peroxisomal_Beta-Oxidation"/>
</dbReference>
<dbReference type="FunFam" id="3.10.129.10:FF:000013">
    <property type="entry name" value="Peroxisomal multifunctional enzyme type 2"/>
    <property type="match status" value="1"/>
</dbReference>
<comment type="subcellular location">
    <subcellularLocation>
        <location evidence="1">Peroxisome</location>
    </subcellularLocation>
</comment>
<dbReference type="PANTHER" id="PTHR45024">
    <property type="entry name" value="DEHYDROGENASES, SHORT CHAIN"/>
    <property type="match status" value="1"/>
</dbReference>
<comment type="pathway">
    <text evidence="2">Lipid metabolism.</text>
</comment>
<sequence length="344" mass="37073">PEEMVKAFSPDFVAPLVGYLASKSNEDTTGALFEVTGGWAAQTRWQRAGGHGFPQNKELTPEAIVSKWNVITNFDDGRATYPTSTQEAIQQWTFENSENFQALPTFGVIPQFGASSEMSYDFVPNFNPAKLLHGEQFLSIKGPIPTSGTLVNHVRLLEVLDKGKAAAVTVVVDTIDKATGKPVFENQSTVFLRGSGGFGGKKKGDGRYRGAATAANVPPKRAPDAVVEEKTDEKQAALYRLSGDLNPLHIEPEFAAAGGFPKPILHGLCFLGFSGKHVLKTFGPWKDIKVRFAGSVYPGETLVTEMWKEGNKVIFTTKTKERGAVVLSAAAATLLEQGAAKAKL</sequence>
<evidence type="ECO:0000256" key="1">
    <source>
        <dbReference type="ARBA" id="ARBA00004275"/>
    </source>
</evidence>
<accession>A0A8H3E214</accession>
<gene>
    <name evidence="12" type="ORF">RDB_LOCUS80977</name>
</gene>
<dbReference type="Proteomes" id="UP000663827">
    <property type="component" value="Unassembled WGS sequence"/>
</dbReference>
<evidence type="ECO:0000256" key="7">
    <source>
        <dbReference type="ARBA" id="ARBA00023140"/>
    </source>
</evidence>
<evidence type="ECO:0000256" key="3">
    <source>
        <dbReference type="ARBA" id="ARBA00006484"/>
    </source>
</evidence>
<keyword evidence="5" id="KW-0560">Oxidoreductase</keyword>
<name>A0A8H3E214_9AGAM</name>
<dbReference type="Pfam" id="PF01575">
    <property type="entry name" value="MaoC_dehydratas"/>
    <property type="match status" value="1"/>
</dbReference>
<dbReference type="GO" id="GO:0016491">
    <property type="term" value="F:oxidoreductase activity"/>
    <property type="evidence" value="ECO:0007669"/>
    <property type="project" value="UniProtKB-KW"/>
</dbReference>
<dbReference type="AlphaFoldDB" id="A0A8H3E214"/>
<comment type="caution">
    <text evidence="12">The sequence shown here is derived from an EMBL/GenBank/DDBJ whole genome shotgun (WGS) entry which is preliminary data.</text>
</comment>
<dbReference type="InterPro" id="IPR054357">
    <property type="entry name" value="MFE-2_N"/>
</dbReference>
<dbReference type="Gene3D" id="3.10.129.10">
    <property type="entry name" value="Hotdog Thioesterase"/>
    <property type="match status" value="1"/>
</dbReference>
<dbReference type="Pfam" id="PF22622">
    <property type="entry name" value="MFE-2_hydrat-2_N"/>
    <property type="match status" value="1"/>
</dbReference>
<reference evidence="12" key="1">
    <citation type="submission" date="2021-01" db="EMBL/GenBank/DDBJ databases">
        <authorList>
            <person name="Kaushik A."/>
        </authorList>
    </citation>
    <scope>NUCLEOTIDE SEQUENCE</scope>
    <source>
        <strain evidence="12">AG5</strain>
    </source>
</reference>
<feature type="domain" description="MaoC-like" evidence="10">
    <location>
        <begin position="218"/>
        <end position="326"/>
    </location>
</feature>
<proteinExistence type="inferred from homology"/>
<feature type="non-terminal residue" evidence="12">
    <location>
        <position position="1"/>
    </location>
</feature>
<dbReference type="CDD" id="cd03448">
    <property type="entry name" value="HDE_HSD"/>
    <property type="match status" value="1"/>
</dbReference>
<evidence type="ECO:0000313" key="12">
    <source>
        <dbReference type="EMBL" id="CAE7145677.1"/>
    </source>
</evidence>
<evidence type="ECO:0000256" key="2">
    <source>
        <dbReference type="ARBA" id="ARBA00005189"/>
    </source>
</evidence>
<keyword evidence="7" id="KW-0576">Peroxisome</keyword>
<organism evidence="12 13">
    <name type="scientific">Rhizoctonia solani</name>
    <dbReference type="NCBI Taxonomy" id="456999"/>
    <lineage>
        <taxon>Eukaryota</taxon>
        <taxon>Fungi</taxon>
        <taxon>Dikarya</taxon>
        <taxon>Basidiomycota</taxon>
        <taxon>Agaricomycotina</taxon>
        <taxon>Agaricomycetes</taxon>
        <taxon>Cantharellales</taxon>
        <taxon>Ceratobasidiaceae</taxon>
        <taxon>Rhizoctonia</taxon>
    </lineage>
</organism>
<evidence type="ECO:0000259" key="10">
    <source>
        <dbReference type="Pfam" id="PF01575"/>
    </source>
</evidence>
<dbReference type="PANTHER" id="PTHR45024:SF2">
    <property type="entry name" value="SCP2 DOMAIN-CONTAINING PROTEIN"/>
    <property type="match status" value="1"/>
</dbReference>
<evidence type="ECO:0000256" key="6">
    <source>
        <dbReference type="ARBA" id="ARBA00023098"/>
    </source>
</evidence>
<dbReference type="GO" id="GO:0006631">
    <property type="term" value="P:fatty acid metabolic process"/>
    <property type="evidence" value="ECO:0007669"/>
    <property type="project" value="UniProtKB-KW"/>
</dbReference>
<keyword evidence="8" id="KW-0456">Lyase</keyword>